<dbReference type="PANTHER" id="PTHR45846">
    <property type="entry name" value="TRNA-DIHYDROURIDINE(47) SYNTHASE [NAD(P)(+)]-LIKE"/>
    <property type="match status" value="1"/>
</dbReference>
<keyword evidence="8" id="KW-0694">RNA-binding</keyword>
<feature type="binding site" evidence="14">
    <location>
        <begin position="19"/>
        <end position="21"/>
    </location>
    <ligand>
        <name>FMN</name>
        <dbReference type="ChEBI" id="CHEBI:58210"/>
    </ligand>
</feature>
<sequence length="332" mass="37671">MIEHGFWKNLDMPIFALAPMADVTDAAFRRMIATYGKPDIMWTEFVSCDGICSAGREALMLDLRFDDRERPIVAQVFGATPEHFYQTALLVKELGFDGIDINMGCPDKNIQKQNAGAKLIQSPQLAKKIISETKRGAGTIPVSVKTRIGYAKETLDEWLPHILEMEPAAITIHGRTKKEMSDVPAHWDVIARGAEMTRTYYTGKERPFILGNGDVQNMTEAMERVNQYGVDGIMVGRGMFGNPWFFADKNAYKARKEVDARNIGLQEKMRVMVEHSRLFEELFGDAKRFDVMKKHYKAYVHGFDGARELRIHLMAQHDTEGVVSTLRKEGYL</sequence>
<keyword evidence="3" id="KW-0820">tRNA-binding</keyword>
<dbReference type="InterPro" id="IPR013785">
    <property type="entry name" value="Aldolase_TIM"/>
</dbReference>
<feature type="active site" description="Proton donor" evidence="13">
    <location>
        <position position="105"/>
    </location>
</feature>
<keyword evidence="6 12" id="KW-0819">tRNA processing</keyword>
<proteinExistence type="inferred from homology"/>
<dbReference type="EMBL" id="LCPB01000013">
    <property type="protein sequence ID" value="KKU89524.1"/>
    <property type="molecule type" value="Genomic_DNA"/>
</dbReference>
<evidence type="ECO:0000256" key="5">
    <source>
        <dbReference type="ARBA" id="ARBA00022643"/>
    </source>
</evidence>
<evidence type="ECO:0000256" key="8">
    <source>
        <dbReference type="ARBA" id="ARBA00022884"/>
    </source>
</evidence>
<dbReference type="Pfam" id="PF01207">
    <property type="entry name" value="Dus"/>
    <property type="match status" value="1"/>
</dbReference>
<evidence type="ECO:0000256" key="14">
    <source>
        <dbReference type="PIRSR" id="PIRSR006621-2"/>
    </source>
</evidence>
<evidence type="ECO:0000256" key="6">
    <source>
        <dbReference type="ARBA" id="ARBA00022694"/>
    </source>
</evidence>
<dbReference type="PANTHER" id="PTHR45846:SF1">
    <property type="entry name" value="TRNA-DIHYDROURIDINE(47) SYNTHASE [NAD(P)(+)]-LIKE"/>
    <property type="match status" value="1"/>
</dbReference>
<keyword evidence="9 12" id="KW-0560">Oxidoreductase</keyword>
<evidence type="ECO:0000256" key="4">
    <source>
        <dbReference type="ARBA" id="ARBA00022630"/>
    </source>
</evidence>
<dbReference type="InterPro" id="IPR024036">
    <property type="entry name" value="tRNA-dHydroUridine_Synthase_C"/>
</dbReference>
<dbReference type="InterPro" id="IPR035587">
    <property type="entry name" value="DUS-like_FMN-bd"/>
</dbReference>
<organism evidence="16 17">
    <name type="scientific">Candidatus Wolfebacteria bacterium GW2011_GWA2_47_9b</name>
    <dbReference type="NCBI Taxonomy" id="1619005"/>
    <lineage>
        <taxon>Bacteria</taxon>
        <taxon>Candidatus Wolfeibacteriota</taxon>
    </lineage>
</organism>
<evidence type="ECO:0000256" key="1">
    <source>
        <dbReference type="ARBA" id="ARBA00001917"/>
    </source>
</evidence>
<name>A0A0G1U626_9BACT</name>
<dbReference type="GO" id="GO:0050660">
    <property type="term" value="F:flavin adenine dinucleotide binding"/>
    <property type="evidence" value="ECO:0007669"/>
    <property type="project" value="InterPro"/>
</dbReference>
<evidence type="ECO:0000256" key="7">
    <source>
        <dbReference type="ARBA" id="ARBA00022857"/>
    </source>
</evidence>
<keyword evidence="7" id="KW-0521">NADP</keyword>
<comment type="catalytic activity">
    <reaction evidence="10">
        <text>a 5,6-dihydrouridine in tRNA + NADP(+) = a uridine in tRNA + NADPH + H(+)</text>
        <dbReference type="Rhea" id="RHEA:23624"/>
        <dbReference type="Rhea" id="RHEA-COMP:13339"/>
        <dbReference type="Rhea" id="RHEA-COMP:13887"/>
        <dbReference type="ChEBI" id="CHEBI:15378"/>
        <dbReference type="ChEBI" id="CHEBI:57783"/>
        <dbReference type="ChEBI" id="CHEBI:58349"/>
        <dbReference type="ChEBI" id="CHEBI:65315"/>
        <dbReference type="ChEBI" id="CHEBI:74443"/>
    </reaction>
</comment>
<evidence type="ECO:0000256" key="9">
    <source>
        <dbReference type="ARBA" id="ARBA00023002"/>
    </source>
</evidence>
<dbReference type="PATRIC" id="fig|1619005.3.peg.729"/>
<evidence type="ECO:0000256" key="10">
    <source>
        <dbReference type="ARBA" id="ARBA00048205"/>
    </source>
</evidence>
<evidence type="ECO:0000256" key="2">
    <source>
        <dbReference type="ARBA" id="ARBA00002790"/>
    </source>
</evidence>
<comment type="caution">
    <text evidence="16">The sequence shown here is derived from an EMBL/GenBank/DDBJ whole genome shotgun (WGS) entry which is preliminary data.</text>
</comment>
<dbReference type="AlphaFoldDB" id="A0A0G1U626"/>
<evidence type="ECO:0000256" key="3">
    <source>
        <dbReference type="ARBA" id="ARBA00022555"/>
    </source>
</evidence>
<dbReference type="Gene3D" id="1.10.1200.80">
    <property type="entry name" value="Putative flavin oxidoreducatase, domain 2"/>
    <property type="match status" value="1"/>
</dbReference>
<comment type="similarity">
    <text evidence="12">Belongs to the dus family.</text>
</comment>
<evidence type="ECO:0000256" key="12">
    <source>
        <dbReference type="PIRNR" id="PIRNR006621"/>
    </source>
</evidence>
<gene>
    <name evidence="16" type="ORF">UY19_C0013G0007</name>
</gene>
<reference evidence="16 17" key="1">
    <citation type="journal article" date="2015" name="Nature">
        <title>rRNA introns, odd ribosomes, and small enigmatic genomes across a large radiation of phyla.</title>
        <authorList>
            <person name="Brown C.T."/>
            <person name="Hug L.A."/>
            <person name="Thomas B.C."/>
            <person name="Sharon I."/>
            <person name="Castelle C.J."/>
            <person name="Singh A."/>
            <person name="Wilkins M.J."/>
            <person name="Williams K.H."/>
            <person name="Banfield J.F."/>
        </authorList>
    </citation>
    <scope>NUCLEOTIDE SEQUENCE [LARGE SCALE GENOMIC DNA]</scope>
</reference>
<comment type="cofactor">
    <cofactor evidence="1 12 14">
        <name>FMN</name>
        <dbReference type="ChEBI" id="CHEBI:58210"/>
    </cofactor>
</comment>
<dbReference type="SUPFAM" id="SSF51395">
    <property type="entry name" value="FMN-linked oxidoreductases"/>
    <property type="match status" value="1"/>
</dbReference>
<evidence type="ECO:0000256" key="13">
    <source>
        <dbReference type="PIRSR" id="PIRSR006621-1"/>
    </source>
</evidence>
<feature type="domain" description="DUS-like FMN-binding" evidence="15">
    <location>
        <begin position="17"/>
        <end position="324"/>
    </location>
</feature>
<keyword evidence="4 12" id="KW-0285">Flavoprotein</keyword>
<feature type="binding site" evidence="14">
    <location>
        <begin position="236"/>
        <end position="237"/>
    </location>
    <ligand>
        <name>FMN</name>
        <dbReference type="ChEBI" id="CHEBI:58210"/>
    </ligand>
</feature>
<evidence type="ECO:0000256" key="11">
    <source>
        <dbReference type="ARBA" id="ARBA00048802"/>
    </source>
</evidence>
<evidence type="ECO:0000259" key="15">
    <source>
        <dbReference type="Pfam" id="PF01207"/>
    </source>
</evidence>
<evidence type="ECO:0000313" key="16">
    <source>
        <dbReference type="EMBL" id="KKU89524.1"/>
    </source>
</evidence>
<protein>
    <recommendedName>
        <fullName evidence="12">tRNA-dihydrouridine synthase</fullName>
        <ecNumber evidence="12">1.3.1.-</ecNumber>
    </recommendedName>
</protein>
<dbReference type="Gene3D" id="3.20.20.70">
    <property type="entry name" value="Aldolase class I"/>
    <property type="match status" value="1"/>
</dbReference>
<dbReference type="InterPro" id="IPR018517">
    <property type="entry name" value="tRNA_hU_synthase_CS"/>
</dbReference>
<dbReference type="Proteomes" id="UP000033882">
    <property type="component" value="Unassembled WGS sequence"/>
</dbReference>
<keyword evidence="14" id="KW-0547">Nucleotide-binding</keyword>
<keyword evidence="5 12" id="KW-0288">FMN</keyword>
<feature type="binding site" evidence="14">
    <location>
        <position position="75"/>
    </location>
    <ligand>
        <name>FMN</name>
        <dbReference type="ChEBI" id="CHEBI:58210"/>
    </ligand>
</feature>
<comment type="catalytic activity">
    <reaction evidence="11">
        <text>a 5,6-dihydrouridine in tRNA + NAD(+) = a uridine in tRNA + NADH + H(+)</text>
        <dbReference type="Rhea" id="RHEA:54452"/>
        <dbReference type="Rhea" id="RHEA-COMP:13339"/>
        <dbReference type="Rhea" id="RHEA-COMP:13887"/>
        <dbReference type="ChEBI" id="CHEBI:15378"/>
        <dbReference type="ChEBI" id="CHEBI:57540"/>
        <dbReference type="ChEBI" id="CHEBI:57945"/>
        <dbReference type="ChEBI" id="CHEBI:65315"/>
        <dbReference type="ChEBI" id="CHEBI:74443"/>
    </reaction>
</comment>
<dbReference type="PIRSF" id="PIRSF006621">
    <property type="entry name" value="Dus"/>
    <property type="match status" value="1"/>
</dbReference>
<dbReference type="GO" id="GO:0017150">
    <property type="term" value="F:tRNA dihydrouridine synthase activity"/>
    <property type="evidence" value="ECO:0007669"/>
    <property type="project" value="InterPro"/>
</dbReference>
<dbReference type="GO" id="GO:0000049">
    <property type="term" value="F:tRNA binding"/>
    <property type="evidence" value="ECO:0007669"/>
    <property type="project" value="UniProtKB-KW"/>
</dbReference>
<dbReference type="EC" id="1.3.1.-" evidence="12"/>
<feature type="binding site" evidence="14">
    <location>
        <position position="145"/>
    </location>
    <ligand>
        <name>FMN</name>
        <dbReference type="ChEBI" id="CHEBI:58210"/>
    </ligand>
</feature>
<feature type="binding site" evidence="14">
    <location>
        <position position="173"/>
    </location>
    <ligand>
        <name>FMN</name>
        <dbReference type="ChEBI" id="CHEBI:58210"/>
    </ligand>
</feature>
<evidence type="ECO:0000313" key="17">
    <source>
        <dbReference type="Proteomes" id="UP000033882"/>
    </source>
</evidence>
<comment type="function">
    <text evidence="2 12">Catalyzes the synthesis of 5,6-dihydrouridine (D), a modified base found in the D-loop of most tRNAs, via the reduction of the C5-C6 double bond in target uridines.</text>
</comment>
<accession>A0A0G1U626</accession>
<dbReference type="PROSITE" id="PS01136">
    <property type="entry name" value="UPF0034"/>
    <property type="match status" value="1"/>
</dbReference>
<dbReference type="InterPro" id="IPR001269">
    <property type="entry name" value="DUS_fam"/>
</dbReference>
<dbReference type="CDD" id="cd02801">
    <property type="entry name" value="DUS_like_FMN"/>
    <property type="match status" value="1"/>
</dbReference>